<comment type="caution">
    <text evidence="2">The sequence shown here is derived from an EMBL/GenBank/DDBJ whole genome shotgun (WGS) entry which is preliminary data.</text>
</comment>
<dbReference type="InterPro" id="IPR000073">
    <property type="entry name" value="AB_hydrolase_1"/>
</dbReference>
<dbReference type="RefSeq" id="WP_212950242.1">
    <property type="nucleotide sequence ID" value="NZ_BORW01000012.1"/>
</dbReference>
<dbReference type="Pfam" id="PF12697">
    <property type="entry name" value="Abhydrolase_6"/>
    <property type="match status" value="1"/>
</dbReference>
<dbReference type="SUPFAM" id="SSF53474">
    <property type="entry name" value="alpha/beta-Hydrolases"/>
    <property type="match status" value="1"/>
</dbReference>
<name>A0ABQ4LXC5_9BACL</name>
<dbReference type="InterPro" id="IPR052897">
    <property type="entry name" value="Sec-Metab_Biosynth_Hydrolase"/>
</dbReference>
<dbReference type="Gene3D" id="3.40.50.1820">
    <property type="entry name" value="alpha/beta hydrolase"/>
    <property type="match status" value="1"/>
</dbReference>
<dbReference type="PANTHER" id="PTHR37017:SF11">
    <property type="entry name" value="ESTERASE_LIPASE_THIOESTERASE DOMAIN-CONTAINING PROTEIN"/>
    <property type="match status" value="1"/>
</dbReference>
<feature type="domain" description="AB hydrolase-1" evidence="1">
    <location>
        <begin position="14"/>
        <end position="233"/>
    </location>
</feature>
<evidence type="ECO:0000313" key="2">
    <source>
        <dbReference type="EMBL" id="GIO67907.1"/>
    </source>
</evidence>
<proteinExistence type="predicted"/>
<reference evidence="2 3" key="1">
    <citation type="submission" date="2021-03" db="EMBL/GenBank/DDBJ databases">
        <title>Antimicrobial resistance genes in bacteria isolated from Japanese honey, and their potential for conferring macrolide and lincosamide resistance in the American foulbrood pathogen Paenibacillus larvae.</title>
        <authorList>
            <person name="Okamoto M."/>
            <person name="Kumagai M."/>
            <person name="Kanamori H."/>
            <person name="Takamatsu D."/>
        </authorList>
    </citation>
    <scope>NUCLEOTIDE SEQUENCE [LARGE SCALE GENOMIC DNA]</scope>
    <source>
        <strain evidence="2 3">J21TS3</strain>
    </source>
</reference>
<protein>
    <recommendedName>
        <fullName evidence="1">AB hydrolase-1 domain-containing protein</fullName>
    </recommendedName>
</protein>
<dbReference type="InterPro" id="IPR029058">
    <property type="entry name" value="AB_hydrolase_fold"/>
</dbReference>
<accession>A0ABQ4LXC5</accession>
<dbReference type="PANTHER" id="PTHR37017">
    <property type="entry name" value="AB HYDROLASE-1 DOMAIN-CONTAINING PROTEIN-RELATED"/>
    <property type="match status" value="1"/>
</dbReference>
<gene>
    <name evidence="2" type="ORF">J21TS3_27280</name>
</gene>
<dbReference type="EMBL" id="BORW01000012">
    <property type="protein sequence ID" value="GIO67907.1"/>
    <property type="molecule type" value="Genomic_DNA"/>
</dbReference>
<evidence type="ECO:0000313" key="3">
    <source>
        <dbReference type="Proteomes" id="UP000680638"/>
    </source>
</evidence>
<evidence type="ECO:0000259" key="1">
    <source>
        <dbReference type="Pfam" id="PF12697"/>
    </source>
</evidence>
<dbReference type="Proteomes" id="UP000680638">
    <property type="component" value="Unassembled WGS sequence"/>
</dbReference>
<sequence>MKKFDHSGSQTGYVFIHGAGLNGGIWKQVMHRLPVPCLSIDFPFRQAEDAIRQKMSLHDYIADINNQIDRWGVERFILVAHSLGGVPALRIAADRREQVAGLAAVGAVIPADGGSFLSVFPPAQRILMAALMRTFGTRPPEQAIRKSLCSGLSPEQAGEIAKHFTPEPLRIYTDKINAHWPAGIPSLYVRLEQDRELPAKLQERMIQNLDGCMTAAINSGHLPMLSHPDELSAILLRFLDGLPAS</sequence>
<organism evidence="2 3">
    <name type="scientific">Paenibacillus cookii</name>
    <dbReference type="NCBI Taxonomy" id="157839"/>
    <lineage>
        <taxon>Bacteria</taxon>
        <taxon>Bacillati</taxon>
        <taxon>Bacillota</taxon>
        <taxon>Bacilli</taxon>
        <taxon>Bacillales</taxon>
        <taxon>Paenibacillaceae</taxon>
        <taxon>Paenibacillus</taxon>
    </lineage>
</organism>
<keyword evidence="3" id="KW-1185">Reference proteome</keyword>